<comment type="caution">
    <text evidence="2">The sequence shown here is derived from an EMBL/GenBank/DDBJ whole genome shotgun (WGS) entry which is preliminary data.</text>
</comment>
<dbReference type="PANTHER" id="PTHR36423">
    <property type="entry name" value="AFR070WP"/>
    <property type="match status" value="1"/>
</dbReference>
<dbReference type="InterPro" id="IPR014980">
    <property type="entry name" value="DOPA_dioxygen"/>
</dbReference>
<feature type="compositionally biased region" description="Polar residues" evidence="1">
    <location>
        <begin position="64"/>
        <end position="73"/>
    </location>
</feature>
<evidence type="ECO:0000256" key="1">
    <source>
        <dbReference type="SAM" id="MobiDB-lite"/>
    </source>
</evidence>
<feature type="region of interest" description="Disordered" evidence="1">
    <location>
        <begin position="32"/>
        <end position="73"/>
    </location>
</feature>
<evidence type="ECO:0000313" key="3">
    <source>
        <dbReference type="Proteomes" id="UP000094569"/>
    </source>
</evidence>
<dbReference type="Pfam" id="PF08883">
    <property type="entry name" value="DOPA_dioxygen"/>
    <property type="match status" value="1"/>
</dbReference>
<evidence type="ECO:0008006" key="4">
    <source>
        <dbReference type="Google" id="ProtNLM"/>
    </source>
</evidence>
<dbReference type="OrthoDB" id="9970095at2759"/>
<dbReference type="InterPro" id="IPR023389">
    <property type="entry name" value="DOPA-like_sf"/>
</dbReference>
<proteinExistence type="predicted"/>
<gene>
    <name evidence="2" type="ORF">SI65_00616</name>
</gene>
<reference evidence="2 3" key="1">
    <citation type="journal article" date="2016" name="BMC Genomics">
        <title>Comparative genomic and transcriptomic analyses of the Fuzhuan brick tea-fermentation fungus Aspergillus cristatus.</title>
        <authorList>
            <person name="Ge Y."/>
            <person name="Wang Y."/>
            <person name="Liu Y."/>
            <person name="Tan Y."/>
            <person name="Ren X."/>
            <person name="Zhang X."/>
            <person name="Hyde K.D."/>
            <person name="Liu Y."/>
            <person name="Liu Z."/>
        </authorList>
    </citation>
    <scope>NUCLEOTIDE SEQUENCE [LARGE SCALE GENOMIC DNA]</scope>
    <source>
        <strain evidence="2 3">GZAAS20.1005</strain>
    </source>
</reference>
<sequence>MKSSEPTMCSASPYNLDPAQYTFDSPLKGWEHHAPLPETKSIDGKSFDNPERGSLSDAYENFTPPISNGGRQDTQLPGFDVHVYFNTDDGYQTRYARDLWTRIRLEFPELRVYPIHTVPNGPHAPGMFEVALFTPHQFGAFVSWLVVHRGPLSVLVHPNTDDELRDHLLMTMWLGPPVPLDMQRFRLRPECETLDRKRGSITKVVATADGGVKKEVRLI</sequence>
<dbReference type="PANTHER" id="PTHR36423:SF2">
    <property type="entry name" value="AFR070WP"/>
    <property type="match status" value="1"/>
</dbReference>
<dbReference type="VEuPathDB" id="FungiDB:SI65_00616"/>
<evidence type="ECO:0000313" key="2">
    <source>
        <dbReference type="EMBL" id="ODM23027.1"/>
    </source>
</evidence>
<feature type="compositionally biased region" description="Basic and acidic residues" evidence="1">
    <location>
        <begin position="32"/>
        <end position="51"/>
    </location>
</feature>
<dbReference type="EMBL" id="JXNT01000001">
    <property type="protein sequence ID" value="ODM23027.1"/>
    <property type="molecule type" value="Genomic_DNA"/>
</dbReference>
<keyword evidence="3" id="KW-1185">Reference proteome</keyword>
<dbReference type="SUPFAM" id="SSF143410">
    <property type="entry name" value="DOPA-like"/>
    <property type="match status" value="1"/>
</dbReference>
<dbReference type="Proteomes" id="UP000094569">
    <property type="component" value="Unassembled WGS sequence"/>
</dbReference>
<organism evidence="2 3">
    <name type="scientific">Aspergillus cristatus</name>
    <name type="common">Chinese Fuzhuan brick tea-fermentation fungus</name>
    <name type="synonym">Eurotium cristatum</name>
    <dbReference type="NCBI Taxonomy" id="573508"/>
    <lineage>
        <taxon>Eukaryota</taxon>
        <taxon>Fungi</taxon>
        <taxon>Dikarya</taxon>
        <taxon>Ascomycota</taxon>
        <taxon>Pezizomycotina</taxon>
        <taxon>Eurotiomycetes</taxon>
        <taxon>Eurotiomycetidae</taxon>
        <taxon>Eurotiales</taxon>
        <taxon>Aspergillaceae</taxon>
        <taxon>Aspergillus</taxon>
        <taxon>Aspergillus subgen. Aspergillus</taxon>
    </lineage>
</organism>
<protein>
    <recommendedName>
        <fullName evidence="4">DOPA 4,5-dioxygenase</fullName>
    </recommendedName>
</protein>
<accession>A0A1E3BQ69</accession>
<name>A0A1E3BQ69_ASPCR</name>
<dbReference type="AlphaFoldDB" id="A0A1E3BQ69"/>
<dbReference type="Gene3D" id="3.30.70.1240">
    <property type="entry name" value="DOPA-like domains"/>
    <property type="match status" value="1"/>
</dbReference>